<accession>A0A2V1DMI1</accession>
<dbReference type="EMBL" id="KZ805392">
    <property type="protein sequence ID" value="PVH99427.1"/>
    <property type="molecule type" value="Genomic_DNA"/>
</dbReference>
<proteinExistence type="predicted"/>
<reference evidence="1 2" key="1">
    <citation type="journal article" date="2018" name="Sci. Rep.">
        <title>Comparative genomics provides insights into the lifestyle and reveals functional heterogeneity of dark septate endophytic fungi.</title>
        <authorList>
            <person name="Knapp D.G."/>
            <person name="Nemeth J.B."/>
            <person name="Barry K."/>
            <person name="Hainaut M."/>
            <person name="Henrissat B."/>
            <person name="Johnson J."/>
            <person name="Kuo A."/>
            <person name="Lim J.H.P."/>
            <person name="Lipzen A."/>
            <person name="Nolan M."/>
            <person name="Ohm R.A."/>
            <person name="Tamas L."/>
            <person name="Grigoriev I.V."/>
            <person name="Spatafora J.W."/>
            <person name="Nagy L.G."/>
            <person name="Kovacs G.M."/>
        </authorList>
    </citation>
    <scope>NUCLEOTIDE SEQUENCE [LARGE SCALE GENOMIC DNA]</scope>
    <source>
        <strain evidence="1 2">DSE2036</strain>
    </source>
</reference>
<protein>
    <submittedName>
        <fullName evidence="1">Uncharacterized protein</fullName>
    </submittedName>
</protein>
<name>A0A2V1DMI1_9PLEO</name>
<dbReference type="Proteomes" id="UP000244855">
    <property type="component" value="Unassembled WGS sequence"/>
</dbReference>
<organism evidence="1 2">
    <name type="scientific">Periconia macrospinosa</name>
    <dbReference type="NCBI Taxonomy" id="97972"/>
    <lineage>
        <taxon>Eukaryota</taxon>
        <taxon>Fungi</taxon>
        <taxon>Dikarya</taxon>
        <taxon>Ascomycota</taxon>
        <taxon>Pezizomycotina</taxon>
        <taxon>Dothideomycetes</taxon>
        <taxon>Pleosporomycetidae</taxon>
        <taxon>Pleosporales</taxon>
        <taxon>Massarineae</taxon>
        <taxon>Periconiaceae</taxon>
        <taxon>Periconia</taxon>
    </lineage>
</organism>
<sequence>MARTDGWAEKWIWERRENGRANQSQERGTGAAAAACWDDGQGEGGAWLSRATSGLKVHWALGSGSFSSSDFAAGETDGQWRIEVARALGVHTQSLHWHTQCSAQQQSAATGKRPDGEAATGKGQMTNWMFLVGSRSSCSLSFSLSLSLSGGWVAENE</sequence>
<keyword evidence="2" id="KW-1185">Reference proteome</keyword>
<dbReference type="AlphaFoldDB" id="A0A2V1DMI1"/>
<gene>
    <name evidence="1" type="ORF">DM02DRAFT_433380</name>
</gene>
<evidence type="ECO:0000313" key="2">
    <source>
        <dbReference type="Proteomes" id="UP000244855"/>
    </source>
</evidence>
<evidence type="ECO:0000313" key="1">
    <source>
        <dbReference type="EMBL" id="PVH99427.1"/>
    </source>
</evidence>